<dbReference type="HOGENOM" id="CLU_542936_0_0_1"/>
<accession>U1GQL9</accession>
<proteinExistence type="predicted"/>
<organism evidence="1 2">
    <name type="scientific">Endocarpon pusillum (strain Z07020 / HMAS-L-300199)</name>
    <name type="common">Lichen-forming fungus</name>
    <dbReference type="NCBI Taxonomy" id="1263415"/>
    <lineage>
        <taxon>Eukaryota</taxon>
        <taxon>Fungi</taxon>
        <taxon>Dikarya</taxon>
        <taxon>Ascomycota</taxon>
        <taxon>Pezizomycotina</taxon>
        <taxon>Eurotiomycetes</taxon>
        <taxon>Chaetothyriomycetidae</taxon>
        <taxon>Verrucariales</taxon>
        <taxon>Verrucariaceae</taxon>
        <taxon>Endocarpon</taxon>
    </lineage>
</organism>
<dbReference type="GeneID" id="19237007"/>
<dbReference type="Proteomes" id="UP000019373">
    <property type="component" value="Unassembled WGS sequence"/>
</dbReference>
<dbReference type="EMBL" id="KE720882">
    <property type="protein sequence ID" value="ERF74266.1"/>
    <property type="molecule type" value="Genomic_DNA"/>
</dbReference>
<dbReference type="OMA" id="NICKISW"/>
<protein>
    <submittedName>
        <fullName evidence="1">Uncharacterized protein</fullName>
    </submittedName>
</protein>
<dbReference type="OrthoDB" id="1046782at2759"/>
<reference evidence="2" key="1">
    <citation type="journal article" date="2014" name="BMC Genomics">
        <title>Genome characteristics reveal the impact of lichenization on lichen-forming fungus Endocarpon pusillum Hedwig (Verrucariales, Ascomycota).</title>
        <authorList>
            <person name="Wang Y.-Y."/>
            <person name="Liu B."/>
            <person name="Zhang X.-Y."/>
            <person name="Zhou Q.-M."/>
            <person name="Zhang T."/>
            <person name="Li H."/>
            <person name="Yu Y.-F."/>
            <person name="Zhang X.-L."/>
            <person name="Hao X.-Y."/>
            <person name="Wang M."/>
            <person name="Wang L."/>
            <person name="Wei J.-C."/>
        </authorList>
    </citation>
    <scope>NUCLEOTIDE SEQUENCE [LARGE SCALE GENOMIC DNA]</scope>
    <source>
        <strain evidence="2">Z07020 / HMAS-L-300199</strain>
    </source>
</reference>
<dbReference type="AlphaFoldDB" id="U1GQL9"/>
<dbReference type="RefSeq" id="XP_007799976.1">
    <property type="nucleotide sequence ID" value="XM_007801785.1"/>
</dbReference>
<sequence length="502" mass="57861">MYDDYHCRLIEETSNFSPQDANSFIEITDHKALNTFPTWYDNLAKLSTSELREEALRRVLLKMLASQPCLKQRLWTPEKHGNDTKILPLPVSKNSYKRIMAAWRLPTEFLRMLLSLMLRSGRSRDWNYCLVVVHDTATGVTNAVVHGLEQREIGTLKHCLRQNKELAHHPILLPVTLVELKIHYFAILLERRARGLDEIEYETGMRHGFSNRPERNRPRQERLKSRELLDFDLLTQKLTGLAGTFAFCDLTFQNGLRSLELVEEVARKLHSNKKEWSLQDDSAIPQPLSLRIEYLKALIAGAQNTRRLLEQRTQAQIQTVYSLIAQKDALDTKRIAVLTRQDSTHMRIIAAVTLIFLPGTFTAVSKTKTSAILRANSYSGTIRGRLLQPRTQGPITCRFILDVVVLGITINICKISWPMSVPHQCDSRHCSRRYLPLDVIDNQYYSWYSLPVPHGEEALLYLLWSSTYVQDTEIVHRLEIEGDLEIDRSRSKADFSSIEVKL</sequence>
<evidence type="ECO:0000313" key="2">
    <source>
        <dbReference type="Proteomes" id="UP000019373"/>
    </source>
</evidence>
<evidence type="ECO:0000313" key="1">
    <source>
        <dbReference type="EMBL" id="ERF74266.1"/>
    </source>
</evidence>
<name>U1GQL9_ENDPU</name>
<gene>
    <name evidence="1" type="ORF">EPUS_01953</name>
</gene>
<keyword evidence="2" id="KW-1185">Reference proteome</keyword>
<dbReference type="eggNOG" id="ENOG502SA28">
    <property type="taxonomic scope" value="Eukaryota"/>
</dbReference>